<keyword evidence="8" id="KW-0808">Transferase</keyword>
<dbReference type="InterPro" id="IPR036388">
    <property type="entry name" value="WH-like_DNA-bd_sf"/>
</dbReference>
<dbReference type="InterPro" id="IPR004839">
    <property type="entry name" value="Aminotransferase_I/II_large"/>
</dbReference>
<dbReference type="Pfam" id="PF00392">
    <property type="entry name" value="GntR"/>
    <property type="match status" value="1"/>
</dbReference>
<gene>
    <name evidence="8" type="ORF">ACFOZ5_02095</name>
</gene>
<feature type="domain" description="HTH gntR-type" evidence="7">
    <location>
        <begin position="2"/>
        <end position="70"/>
    </location>
</feature>
<dbReference type="PROSITE" id="PS50949">
    <property type="entry name" value="HTH_GNTR"/>
    <property type="match status" value="1"/>
</dbReference>
<keyword evidence="3" id="KW-0805">Transcription regulation</keyword>
<dbReference type="InterPro" id="IPR000524">
    <property type="entry name" value="Tscrpt_reg_HTH_GntR"/>
</dbReference>
<evidence type="ECO:0000256" key="5">
    <source>
        <dbReference type="ARBA" id="ARBA00023163"/>
    </source>
</evidence>
<protein>
    <submittedName>
        <fullName evidence="8">PLP-dependent aminotransferase family protein</fullName>
    </submittedName>
</protein>
<proteinExistence type="inferred from homology"/>
<evidence type="ECO:0000259" key="7">
    <source>
        <dbReference type="PROSITE" id="PS50949"/>
    </source>
</evidence>
<dbReference type="InterPro" id="IPR051446">
    <property type="entry name" value="HTH_trans_reg/aminotransferase"/>
</dbReference>
<reference evidence="9" key="1">
    <citation type="journal article" date="2019" name="Int. J. Syst. Evol. Microbiol.">
        <title>The Global Catalogue of Microorganisms (GCM) 10K type strain sequencing project: providing services to taxonomists for standard genome sequencing and annotation.</title>
        <authorList>
            <consortium name="The Broad Institute Genomics Platform"/>
            <consortium name="The Broad Institute Genome Sequencing Center for Infectious Disease"/>
            <person name="Wu L."/>
            <person name="Ma J."/>
        </authorList>
    </citation>
    <scope>NUCLEOTIDE SEQUENCE [LARGE SCALE GENOMIC DNA]</scope>
    <source>
        <strain evidence="9">CECT 7297</strain>
    </source>
</reference>
<dbReference type="Proteomes" id="UP001595798">
    <property type="component" value="Unassembled WGS sequence"/>
</dbReference>
<evidence type="ECO:0000256" key="6">
    <source>
        <dbReference type="SAM" id="MobiDB-lite"/>
    </source>
</evidence>
<keyword evidence="5" id="KW-0804">Transcription</keyword>
<dbReference type="SMART" id="SM00345">
    <property type="entry name" value="HTH_GNTR"/>
    <property type="match status" value="1"/>
</dbReference>
<evidence type="ECO:0000256" key="1">
    <source>
        <dbReference type="ARBA" id="ARBA00005384"/>
    </source>
</evidence>
<dbReference type="Gene3D" id="3.90.1150.10">
    <property type="entry name" value="Aspartate Aminotransferase, domain 1"/>
    <property type="match status" value="1"/>
</dbReference>
<dbReference type="SUPFAM" id="SSF46785">
    <property type="entry name" value="Winged helix' DNA-binding domain"/>
    <property type="match status" value="1"/>
</dbReference>
<name>A0ABV8QEP0_9GAMM</name>
<evidence type="ECO:0000256" key="3">
    <source>
        <dbReference type="ARBA" id="ARBA00023015"/>
    </source>
</evidence>
<accession>A0ABV8QEP0</accession>
<dbReference type="CDD" id="cd00609">
    <property type="entry name" value="AAT_like"/>
    <property type="match status" value="1"/>
</dbReference>
<dbReference type="SUPFAM" id="SSF53383">
    <property type="entry name" value="PLP-dependent transferases"/>
    <property type="match status" value="1"/>
</dbReference>
<dbReference type="InterPro" id="IPR015424">
    <property type="entry name" value="PyrdxlP-dep_Trfase"/>
</dbReference>
<comment type="caution">
    <text evidence="8">The sequence shown here is derived from an EMBL/GenBank/DDBJ whole genome shotgun (WGS) entry which is preliminary data.</text>
</comment>
<feature type="region of interest" description="Disordered" evidence="6">
    <location>
        <begin position="71"/>
        <end position="91"/>
    </location>
</feature>
<dbReference type="InterPro" id="IPR015421">
    <property type="entry name" value="PyrdxlP-dep_Trfase_major"/>
</dbReference>
<comment type="similarity">
    <text evidence="1">In the C-terminal section; belongs to the class-I pyridoxal-phosphate-dependent aminotransferase family.</text>
</comment>
<dbReference type="Pfam" id="PF00155">
    <property type="entry name" value="Aminotran_1_2"/>
    <property type="match status" value="1"/>
</dbReference>
<dbReference type="RefSeq" id="WP_379885076.1">
    <property type="nucleotide sequence ID" value="NZ_JBHSDI010000001.1"/>
</dbReference>
<organism evidence="8 9">
    <name type="scientific">Marinobacter lacisalsi</name>
    <dbReference type="NCBI Taxonomy" id="475979"/>
    <lineage>
        <taxon>Bacteria</taxon>
        <taxon>Pseudomonadati</taxon>
        <taxon>Pseudomonadota</taxon>
        <taxon>Gammaproteobacteria</taxon>
        <taxon>Pseudomonadales</taxon>
        <taxon>Marinobacteraceae</taxon>
        <taxon>Marinobacter</taxon>
    </lineage>
</organism>
<dbReference type="Gene3D" id="3.40.640.10">
    <property type="entry name" value="Type I PLP-dependent aspartate aminotransferase-like (Major domain)"/>
    <property type="match status" value="1"/>
</dbReference>
<evidence type="ECO:0000256" key="2">
    <source>
        <dbReference type="ARBA" id="ARBA00022898"/>
    </source>
</evidence>
<dbReference type="PANTHER" id="PTHR46577:SF2">
    <property type="entry name" value="TRANSCRIPTIONAL REGULATORY PROTEIN"/>
    <property type="match status" value="1"/>
</dbReference>
<dbReference type="CDD" id="cd07377">
    <property type="entry name" value="WHTH_GntR"/>
    <property type="match status" value="1"/>
</dbReference>
<sequence>MDTLYHQLADRVEALIRDGVYRDGERLPGVRVLSRQLGVSIATVLQAHQTLEGRGLLEPRERSGYFVRVPPVDAPEPAMSTHDARPSPVSAREMTMDLCSDEERRMVPLATAVPHPDYLPIRQIQQASIWAARHGLETLDYAFPGKSAFRRQIAQRMAALGVAVSPDEILATNGAQEAIILALRAVTEPGDIVAVESPSFPGILQALEVVGLKVIEIPAHPSEGLSLEGLQLAMEQWPIKACVAVTNHSNPMGMRLSDDHKRKLVELLEEAGIPLIEDDIYGDLAHSGERPRPARSFDRTGNVIYCSSFSKTISPGLRLGWIAPGRHFTAVRQQKYFTNLATASLPQMAVAHFLEQGGYDRHLRGVRRVYQESVARMRSAVARHFPEDTAVSRPSGGFVVWVQLPDGCSGTTVYRLARERGINIAPGVMFSTTGKFDNCLRLNAANPWTPRIEESIRTLGELAGRRERGFPSRDSALPGYGAVADCSVETDNGASPAR</sequence>
<keyword evidence="4" id="KW-0238">DNA-binding</keyword>
<evidence type="ECO:0000313" key="8">
    <source>
        <dbReference type="EMBL" id="MFC4257818.1"/>
    </source>
</evidence>
<dbReference type="GO" id="GO:0008483">
    <property type="term" value="F:transaminase activity"/>
    <property type="evidence" value="ECO:0007669"/>
    <property type="project" value="UniProtKB-KW"/>
</dbReference>
<dbReference type="PANTHER" id="PTHR46577">
    <property type="entry name" value="HTH-TYPE TRANSCRIPTIONAL REGULATORY PROTEIN GABR"/>
    <property type="match status" value="1"/>
</dbReference>
<dbReference type="EMBL" id="JBHSDI010000001">
    <property type="protein sequence ID" value="MFC4257818.1"/>
    <property type="molecule type" value="Genomic_DNA"/>
</dbReference>
<dbReference type="Gene3D" id="1.10.10.10">
    <property type="entry name" value="Winged helix-like DNA-binding domain superfamily/Winged helix DNA-binding domain"/>
    <property type="match status" value="1"/>
</dbReference>
<evidence type="ECO:0000313" key="9">
    <source>
        <dbReference type="Proteomes" id="UP001595798"/>
    </source>
</evidence>
<evidence type="ECO:0000256" key="4">
    <source>
        <dbReference type="ARBA" id="ARBA00023125"/>
    </source>
</evidence>
<dbReference type="InterPro" id="IPR015422">
    <property type="entry name" value="PyrdxlP-dep_Trfase_small"/>
</dbReference>
<dbReference type="InterPro" id="IPR036390">
    <property type="entry name" value="WH_DNA-bd_sf"/>
</dbReference>
<keyword evidence="2" id="KW-0663">Pyridoxal phosphate</keyword>
<keyword evidence="8" id="KW-0032">Aminotransferase</keyword>
<keyword evidence="9" id="KW-1185">Reference proteome</keyword>